<sequence length="121" mass="13591">MAANPMEEQNKNLSVAMCSLCSCLSIAACYDCSYGVQLLYLQSSSFIKSITIWMEKSVTCQPCAIPTQEPGFSVELLCHPSCAPQELKLLRMRCCMLSSPPFIAYLCSSSMRSRYYWVDRT</sequence>
<proteinExistence type="predicted"/>
<accession>A0ACC0LN38</accession>
<evidence type="ECO:0000313" key="1">
    <source>
        <dbReference type="EMBL" id="KAI8530110.1"/>
    </source>
</evidence>
<name>A0ACC0LN38_RHOML</name>
<protein>
    <submittedName>
        <fullName evidence="1">Uncharacterized protein</fullName>
    </submittedName>
</protein>
<evidence type="ECO:0000313" key="2">
    <source>
        <dbReference type="Proteomes" id="UP001062846"/>
    </source>
</evidence>
<dbReference type="Proteomes" id="UP001062846">
    <property type="component" value="Chromosome 11"/>
</dbReference>
<keyword evidence="2" id="KW-1185">Reference proteome</keyword>
<dbReference type="EMBL" id="CM046398">
    <property type="protein sequence ID" value="KAI8530110.1"/>
    <property type="molecule type" value="Genomic_DNA"/>
</dbReference>
<gene>
    <name evidence="1" type="ORF">RHMOL_Rhmol11G0029800</name>
</gene>
<reference evidence="1" key="1">
    <citation type="submission" date="2022-02" db="EMBL/GenBank/DDBJ databases">
        <title>Plant Genome Project.</title>
        <authorList>
            <person name="Zhang R.-G."/>
        </authorList>
    </citation>
    <scope>NUCLEOTIDE SEQUENCE</scope>
    <source>
        <strain evidence="1">AT1</strain>
    </source>
</reference>
<comment type="caution">
    <text evidence="1">The sequence shown here is derived from an EMBL/GenBank/DDBJ whole genome shotgun (WGS) entry which is preliminary data.</text>
</comment>
<organism evidence="1 2">
    <name type="scientific">Rhododendron molle</name>
    <name type="common">Chinese azalea</name>
    <name type="synonym">Azalea mollis</name>
    <dbReference type="NCBI Taxonomy" id="49168"/>
    <lineage>
        <taxon>Eukaryota</taxon>
        <taxon>Viridiplantae</taxon>
        <taxon>Streptophyta</taxon>
        <taxon>Embryophyta</taxon>
        <taxon>Tracheophyta</taxon>
        <taxon>Spermatophyta</taxon>
        <taxon>Magnoliopsida</taxon>
        <taxon>eudicotyledons</taxon>
        <taxon>Gunneridae</taxon>
        <taxon>Pentapetalae</taxon>
        <taxon>asterids</taxon>
        <taxon>Ericales</taxon>
        <taxon>Ericaceae</taxon>
        <taxon>Ericoideae</taxon>
        <taxon>Rhodoreae</taxon>
        <taxon>Rhododendron</taxon>
    </lineage>
</organism>